<dbReference type="Pfam" id="PF25909">
    <property type="entry name" value="zf-C2H2_AHC1"/>
    <property type="match status" value="1"/>
</dbReference>
<evidence type="ECO:0000259" key="2">
    <source>
        <dbReference type="Pfam" id="PF25909"/>
    </source>
</evidence>
<feature type="region of interest" description="Disordered" evidence="1">
    <location>
        <begin position="75"/>
        <end position="142"/>
    </location>
</feature>
<feature type="compositionally biased region" description="Polar residues" evidence="1">
    <location>
        <begin position="280"/>
        <end position="298"/>
    </location>
</feature>
<sequence length="692" mass="74952">MLHSLWPASTQGESQAQEESVKMPTQAQAISTPPPDSNPRLKRKRGISHATAPSLDRPESSYVTASVETAAMGVQMSEHESGTQMSQIDMDVGGTQGSKTAASDGRVPSGNSGRYPASDSSAPTGVNGNTTHSSTIERTHTRIPRIISSGALREKIESQFNLEILLKHRELRLIEQELAKCSVSLEQLRRCQIIPYPLQNFDVTSTDGISYGTGLKENAAPHAPSWGSTSDPYSRHYRRWLIPDPAFDDEAIERLQTPSLIGGSATERATRGAMAGSEALGTSSRSQRASIISDSKALSQGYPDHREEKGPMIVPRKLNGQVSMVKLVCLDCRRSNFNSTQGFINHCRIAHSRQFASHDAAIEASGEEIDAEVEVAGGAGPQLTQTTPTASLVHPMIRSARPPTMDDGTCSNAEENREDVADPRMLTPSESRHGGILSASSSGFKPSPQTPRLSMLLAKTGRDIDLSEMVADAKSKVEWEALQESEPEDASDDELEETVPNSRSTRGIVQSSVQPTSVMRSTPPESFIRGGATSLASPAPRHRAPTAVQTAPHRVSYAHGVARHGEQQSTVTGDATTPYNFSPNTTDPHPAPSLVSDDGEYDNTHSESETSSHVDMDEDDDHYLHADLLDHEVFEMGESSALNLAQPHKSHDHPRSRRPAAVHDNDNGERHVTFANPPRRPRRASQVVAESL</sequence>
<organism evidence="3 4">
    <name type="scientific">Ramalina farinacea</name>
    <dbReference type="NCBI Taxonomy" id="258253"/>
    <lineage>
        <taxon>Eukaryota</taxon>
        <taxon>Fungi</taxon>
        <taxon>Dikarya</taxon>
        <taxon>Ascomycota</taxon>
        <taxon>Pezizomycotina</taxon>
        <taxon>Lecanoromycetes</taxon>
        <taxon>OSLEUM clade</taxon>
        <taxon>Lecanoromycetidae</taxon>
        <taxon>Lecanorales</taxon>
        <taxon>Lecanorineae</taxon>
        <taxon>Ramalinaceae</taxon>
        <taxon>Ramalina</taxon>
    </lineage>
</organism>
<dbReference type="Proteomes" id="UP001161017">
    <property type="component" value="Unassembled WGS sequence"/>
</dbReference>
<feature type="compositionally biased region" description="Polar residues" evidence="1">
    <location>
        <begin position="118"/>
        <end position="134"/>
    </location>
</feature>
<feature type="compositionally biased region" description="Polar residues" evidence="1">
    <location>
        <begin position="499"/>
        <end position="524"/>
    </location>
</feature>
<feature type="region of interest" description="Disordered" evidence="1">
    <location>
        <begin position="638"/>
        <end position="692"/>
    </location>
</feature>
<feature type="region of interest" description="Disordered" evidence="1">
    <location>
        <begin position="430"/>
        <end position="450"/>
    </location>
</feature>
<feature type="compositionally biased region" description="Basic and acidic residues" evidence="1">
    <location>
        <begin position="661"/>
        <end position="672"/>
    </location>
</feature>
<evidence type="ECO:0000256" key="1">
    <source>
        <dbReference type="SAM" id="MobiDB-lite"/>
    </source>
</evidence>
<feature type="region of interest" description="Disordered" evidence="1">
    <location>
        <begin position="478"/>
        <end position="622"/>
    </location>
</feature>
<evidence type="ECO:0000313" key="4">
    <source>
        <dbReference type="Proteomes" id="UP001161017"/>
    </source>
</evidence>
<evidence type="ECO:0000313" key="3">
    <source>
        <dbReference type="EMBL" id="MDI1487290.1"/>
    </source>
</evidence>
<gene>
    <name evidence="3" type="ORF">OHK93_006559</name>
</gene>
<name>A0AA43TUN9_9LECA</name>
<feature type="compositionally biased region" description="Basic and acidic residues" evidence="1">
    <location>
        <begin position="602"/>
        <end position="615"/>
    </location>
</feature>
<feature type="region of interest" description="Disordered" evidence="1">
    <location>
        <begin position="266"/>
        <end position="310"/>
    </location>
</feature>
<feature type="compositionally biased region" description="Basic residues" evidence="1">
    <location>
        <begin position="648"/>
        <end position="660"/>
    </location>
</feature>
<comment type="caution">
    <text evidence="3">The sequence shown here is derived from an EMBL/GenBank/DDBJ whole genome shotgun (WGS) entry which is preliminary data.</text>
</comment>
<dbReference type="AlphaFoldDB" id="A0AA43TUN9"/>
<proteinExistence type="predicted"/>
<protein>
    <recommendedName>
        <fullName evidence="2">AHC1-like C2H2 zinc-finger domain-containing protein</fullName>
    </recommendedName>
</protein>
<dbReference type="InterPro" id="IPR058706">
    <property type="entry name" value="zf-C2H2_AHC1-like"/>
</dbReference>
<dbReference type="EMBL" id="JAPUFD010000005">
    <property type="protein sequence ID" value="MDI1487290.1"/>
    <property type="molecule type" value="Genomic_DNA"/>
</dbReference>
<accession>A0AA43TUN9</accession>
<feature type="compositionally biased region" description="Acidic residues" evidence="1">
    <location>
        <begin position="481"/>
        <end position="497"/>
    </location>
</feature>
<feature type="compositionally biased region" description="Polar residues" evidence="1">
    <location>
        <begin position="567"/>
        <end position="587"/>
    </location>
</feature>
<feature type="domain" description="AHC1-like C2H2 zinc-finger" evidence="2">
    <location>
        <begin position="324"/>
        <end position="362"/>
    </location>
</feature>
<reference evidence="3" key="1">
    <citation type="journal article" date="2023" name="Genome Biol. Evol.">
        <title>First Whole Genome Sequence and Flow Cytometry Genome Size Data for the Lichen-Forming Fungus Ramalina farinacea (Ascomycota).</title>
        <authorList>
            <person name="Llewellyn T."/>
            <person name="Mian S."/>
            <person name="Hill R."/>
            <person name="Leitch I.J."/>
            <person name="Gaya E."/>
        </authorList>
    </citation>
    <scope>NUCLEOTIDE SEQUENCE</scope>
    <source>
        <strain evidence="3">LIQ254RAFAR</strain>
    </source>
</reference>
<keyword evidence="4" id="KW-1185">Reference proteome</keyword>
<feature type="compositionally biased region" description="Polar residues" evidence="1">
    <location>
        <begin position="7"/>
        <end position="31"/>
    </location>
</feature>
<feature type="region of interest" description="Disordered" evidence="1">
    <location>
        <begin position="1"/>
        <end position="62"/>
    </location>
</feature>